<keyword evidence="2" id="KW-1185">Reference proteome</keyword>
<dbReference type="EMBL" id="MH929319">
    <property type="protein sequence ID" value="AYP28299.1"/>
    <property type="molecule type" value="Genomic_DNA"/>
</dbReference>
<evidence type="ECO:0000313" key="2">
    <source>
        <dbReference type="Proteomes" id="UP000269553"/>
    </source>
</evidence>
<organism evidence="1 2">
    <name type="scientific">Serratia phage vB_SmaA_3M</name>
    <dbReference type="NCBI Taxonomy" id="2419930"/>
    <lineage>
        <taxon>Viruses</taxon>
        <taxon>Duplodnaviria</taxon>
        <taxon>Heunggongvirae</taxon>
        <taxon>Uroviricota</taxon>
        <taxon>Caudoviricetes</taxon>
        <taxon>Pantevenvirales</taxon>
        <taxon>Ackermannviridae</taxon>
        <taxon>Miltonvirus</taxon>
        <taxon>Miltonvirus 3M</taxon>
    </lineage>
</organism>
<dbReference type="Proteomes" id="UP000269553">
    <property type="component" value="Segment"/>
</dbReference>
<gene>
    <name evidence="1" type="ORF">3M_043</name>
</gene>
<evidence type="ECO:0000313" key="1">
    <source>
        <dbReference type="EMBL" id="AYP28299.1"/>
    </source>
</evidence>
<reference evidence="1 2" key="1">
    <citation type="submission" date="2018-09" db="EMBL/GenBank/DDBJ databases">
        <authorList>
            <person name="Day A."/>
            <person name="Monson R.E."/>
            <person name="Salmond G.P.C."/>
        </authorList>
    </citation>
    <scope>NUCLEOTIDE SEQUENCE [LARGE SCALE GENOMIC DNA]</scope>
</reference>
<name>A0A3G2YS36_9CAUD</name>
<protein>
    <submittedName>
        <fullName evidence="1">Uncharacterized protein</fullName>
    </submittedName>
</protein>
<proteinExistence type="predicted"/>
<sequence>MAKFTPGDNVKQSSDRFKGLPDTAVVLNVVGDESPMYELDFGDTQYPFYFREDELTKVKSK</sequence>
<accession>A0A3G2YS36</accession>